<sequence>MEMTSCQADGAGDGDGGGAERERSEGRGERPGPRPRLRPGPGEEPEEDYLQLGDLPPAMIRPETLPTHPHPHSRFPTVNR</sequence>
<gene>
    <name evidence="2" type="ORF">chiPu_0023482</name>
</gene>
<feature type="compositionally biased region" description="Basic and acidic residues" evidence="1">
    <location>
        <begin position="18"/>
        <end position="32"/>
    </location>
</feature>
<dbReference type="Proteomes" id="UP000287033">
    <property type="component" value="Unassembled WGS sequence"/>
</dbReference>
<evidence type="ECO:0000313" key="2">
    <source>
        <dbReference type="EMBL" id="GCC39742.1"/>
    </source>
</evidence>
<comment type="caution">
    <text evidence="2">The sequence shown here is derived from an EMBL/GenBank/DDBJ whole genome shotgun (WGS) entry which is preliminary data.</text>
</comment>
<proteinExistence type="predicted"/>
<feature type="region of interest" description="Disordered" evidence="1">
    <location>
        <begin position="1"/>
        <end position="80"/>
    </location>
</feature>
<reference evidence="2 3" key="1">
    <citation type="journal article" date="2018" name="Nat. Ecol. Evol.">
        <title>Shark genomes provide insights into elasmobranch evolution and the origin of vertebrates.</title>
        <authorList>
            <person name="Hara Y"/>
            <person name="Yamaguchi K"/>
            <person name="Onimaru K"/>
            <person name="Kadota M"/>
            <person name="Koyanagi M"/>
            <person name="Keeley SD"/>
            <person name="Tatsumi K"/>
            <person name="Tanaka K"/>
            <person name="Motone F"/>
            <person name="Kageyama Y"/>
            <person name="Nozu R"/>
            <person name="Adachi N"/>
            <person name="Nishimura O"/>
            <person name="Nakagawa R"/>
            <person name="Tanegashima C"/>
            <person name="Kiyatake I"/>
            <person name="Matsumoto R"/>
            <person name="Murakumo K"/>
            <person name="Nishida K"/>
            <person name="Terakita A"/>
            <person name="Kuratani S"/>
            <person name="Sato K"/>
            <person name="Hyodo S Kuraku.S."/>
        </authorList>
    </citation>
    <scope>NUCLEOTIDE SEQUENCE [LARGE SCALE GENOMIC DNA]</scope>
</reference>
<accession>A0A401TAV5</accession>
<keyword evidence="3" id="KW-1185">Reference proteome</keyword>
<protein>
    <submittedName>
        <fullName evidence="2">Uncharacterized protein</fullName>
    </submittedName>
</protein>
<dbReference type="AlphaFoldDB" id="A0A401TAV5"/>
<dbReference type="EMBL" id="BEZZ01021765">
    <property type="protein sequence ID" value="GCC39742.1"/>
    <property type="molecule type" value="Genomic_DNA"/>
</dbReference>
<organism evidence="2 3">
    <name type="scientific">Chiloscyllium punctatum</name>
    <name type="common">Brownbanded bambooshark</name>
    <name type="synonym">Hemiscyllium punctatum</name>
    <dbReference type="NCBI Taxonomy" id="137246"/>
    <lineage>
        <taxon>Eukaryota</taxon>
        <taxon>Metazoa</taxon>
        <taxon>Chordata</taxon>
        <taxon>Craniata</taxon>
        <taxon>Vertebrata</taxon>
        <taxon>Chondrichthyes</taxon>
        <taxon>Elasmobranchii</taxon>
        <taxon>Galeomorphii</taxon>
        <taxon>Galeoidea</taxon>
        <taxon>Orectolobiformes</taxon>
        <taxon>Hemiscylliidae</taxon>
        <taxon>Chiloscyllium</taxon>
    </lineage>
</organism>
<name>A0A401TAV5_CHIPU</name>
<evidence type="ECO:0000256" key="1">
    <source>
        <dbReference type="SAM" id="MobiDB-lite"/>
    </source>
</evidence>
<evidence type="ECO:0000313" key="3">
    <source>
        <dbReference type="Proteomes" id="UP000287033"/>
    </source>
</evidence>